<dbReference type="OrthoDB" id="7058480at2"/>
<sequence length="280" mass="31855">MKFKLEKNSEHQLAACLNLLQEVLGNSLLGVYLYGSAIVGGLQKYSDIDLFVVVNRPTNTQEKKQLVTHLLQISGIYKKSLKRPIEMSIAVKSEINPWHYPPKFDFQYGEWLRVPFEQGNIEPWATKALPDLALLITQVLLASQPLFGPSPQQLLSRVPYKDFILASIDSIEELMATIATDTCNVLLTLARIWSTLATDAMRSKLKAAAWAINHLPKELQIMMERAQAVCRGEHEDSWDALNQVVHTCAKKMIEEIYKQIRVRQLLSEHLNRIITYADDI</sequence>
<feature type="domain" description="Adenylyltransferase AadA C-terminal" evidence="9">
    <location>
        <begin position="153"/>
        <end position="254"/>
    </location>
</feature>
<dbReference type="CDD" id="cd05403">
    <property type="entry name" value="NT_KNTase_like"/>
    <property type="match status" value="1"/>
</dbReference>
<evidence type="ECO:0000256" key="3">
    <source>
        <dbReference type="ARBA" id="ARBA00035126"/>
    </source>
</evidence>
<dbReference type="EMBL" id="UGNV01000001">
    <property type="protein sequence ID" value="STX28861.1"/>
    <property type="molecule type" value="Genomic_DNA"/>
</dbReference>
<dbReference type="SUPFAM" id="SSF81301">
    <property type="entry name" value="Nucleotidyltransferase"/>
    <property type="match status" value="1"/>
</dbReference>
<evidence type="ECO:0000256" key="5">
    <source>
        <dbReference type="ARBA" id="ARBA00047831"/>
    </source>
</evidence>
<gene>
    <name evidence="10" type="primary">ant1</name>
    <name evidence="10" type="ORF">NCTC13315_01395</name>
</gene>
<dbReference type="Gene3D" id="3.30.460.10">
    <property type="entry name" value="Beta Polymerase, domain 2"/>
    <property type="match status" value="1"/>
</dbReference>
<dbReference type="InterPro" id="IPR025184">
    <property type="entry name" value="AadA_C"/>
</dbReference>
<evidence type="ECO:0000256" key="7">
    <source>
        <dbReference type="PIRNR" id="PIRNR000819"/>
    </source>
</evidence>
<dbReference type="AlphaFoldDB" id="A0A378I2D4"/>
<dbReference type="PIRSF" id="PIRSF000819">
    <property type="entry name" value="Streptomycin_3-adenylyltransf"/>
    <property type="match status" value="1"/>
</dbReference>
<evidence type="ECO:0000256" key="4">
    <source>
        <dbReference type="ARBA" id="ARBA00035252"/>
    </source>
</evidence>
<dbReference type="GO" id="GO:0046677">
    <property type="term" value="P:response to antibiotic"/>
    <property type="evidence" value="ECO:0007669"/>
    <property type="project" value="UniProtKB-KW"/>
</dbReference>
<accession>A0A378I2D4</accession>
<evidence type="ECO:0000259" key="8">
    <source>
        <dbReference type="Pfam" id="PF01909"/>
    </source>
</evidence>
<keyword evidence="7" id="KW-0547">Nucleotide-binding</keyword>
<protein>
    <recommendedName>
        <fullName evidence="4 7">Aminoglycoside (3'') (9) adenylyltransferase</fullName>
        <ecNumber evidence="3 7">2.7.7.47</ecNumber>
    </recommendedName>
</protein>
<feature type="domain" description="Polymerase nucleotidyl transferase" evidence="8">
    <location>
        <begin position="29"/>
        <end position="97"/>
    </location>
</feature>
<comment type="catalytic activity">
    <reaction evidence="6 7">
        <text>streptomycin + ATP = 3''-O-adenylylstreptomycin + diphosphate</text>
        <dbReference type="Rhea" id="RHEA:20245"/>
        <dbReference type="ChEBI" id="CHEBI:30616"/>
        <dbReference type="ChEBI" id="CHEBI:33019"/>
        <dbReference type="ChEBI" id="CHEBI:58007"/>
        <dbReference type="ChEBI" id="CHEBI:58605"/>
        <dbReference type="EC" id="2.7.7.47"/>
    </reaction>
</comment>
<dbReference type="InterPro" id="IPR043519">
    <property type="entry name" value="NT_sf"/>
</dbReference>
<reference evidence="10 11" key="1">
    <citation type="submission" date="2018-06" db="EMBL/GenBank/DDBJ databases">
        <authorList>
            <consortium name="Pathogen Informatics"/>
            <person name="Doyle S."/>
        </authorList>
    </citation>
    <scope>NUCLEOTIDE SEQUENCE [LARGE SCALE GENOMIC DNA]</scope>
    <source>
        <strain evidence="10 11">NCTC13315</strain>
    </source>
</reference>
<dbReference type="InterPro" id="IPR024172">
    <property type="entry name" value="AadA/Aad9"/>
</dbReference>
<name>A0A378I2D4_9GAMM</name>
<evidence type="ECO:0000259" key="9">
    <source>
        <dbReference type="Pfam" id="PF13427"/>
    </source>
</evidence>
<evidence type="ECO:0000256" key="6">
    <source>
        <dbReference type="ARBA" id="ARBA00048566"/>
    </source>
</evidence>
<evidence type="ECO:0000256" key="1">
    <source>
        <dbReference type="ARBA" id="ARBA00022679"/>
    </source>
</evidence>
<keyword evidence="11" id="KW-1185">Reference proteome</keyword>
<dbReference type="GO" id="GO:0070566">
    <property type="term" value="F:adenylyltransferase activity"/>
    <property type="evidence" value="ECO:0007669"/>
    <property type="project" value="InterPro"/>
</dbReference>
<proteinExistence type="predicted"/>
<keyword evidence="2 7" id="KW-0046">Antibiotic resistance</keyword>
<dbReference type="GO" id="GO:0009012">
    <property type="term" value="F:aminoglycoside 3''-adenylyltransferase activity"/>
    <property type="evidence" value="ECO:0007669"/>
    <property type="project" value="UniProtKB-EC"/>
</dbReference>
<dbReference type="InterPro" id="IPR002934">
    <property type="entry name" value="Polymerase_NTP_transf_dom"/>
</dbReference>
<keyword evidence="7 10" id="KW-0548">Nucleotidyltransferase</keyword>
<evidence type="ECO:0000313" key="11">
    <source>
        <dbReference type="Proteomes" id="UP000254968"/>
    </source>
</evidence>
<comment type="catalytic activity">
    <reaction evidence="5 7">
        <text>spectinomycin + ATP = 9-O-adenylylspectinomycin + diphosphate</text>
        <dbReference type="Rhea" id="RHEA:63228"/>
        <dbReference type="ChEBI" id="CHEBI:30616"/>
        <dbReference type="ChEBI" id="CHEBI:33019"/>
        <dbReference type="ChEBI" id="CHEBI:146260"/>
        <dbReference type="ChEBI" id="CHEBI:146261"/>
    </reaction>
</comment>
<dbReference type="GO" id="GO:0005524">
    <property type="term" value="F:ATP binding"/>
    <property type="evidence" value="ECO:0007669"/>
    <property type="project" value="UniProtKB-KW"/>
</dbReference>
<dbReference type="RefSeq" id="WP_115302573.1">
    <property type="nucleotide sequence ID" value="NZ_CAAAHO010000001.1"/>
</dbReference>
<organism evidence="10 11">
    <name type="scientific">Legionella beliardensis</name>
    <dbReference type="NCBI Taxonomy" id="91822"/>
    <lineage>
        <taxon>Bacteria</taxon>
        <taxon>Pseudomonadati</taxon>
        <taxon>Pseudomonadota</taxon>
        <taxon>Gammaproteobacteria</taxon>
        <taxon>Legionellales</taxon>
        <taxon>Legionellaceae</taxon>
        <taxon>Legionella</taxon>
    </lineage>
</organism>
<keyword evidence="7" id="KW-0067">ATP-binding</keyword>
<evidence type="ECO:0000313" key="10">
    <source>
        <dbReference type="EMBL" id="STX28861.1"/>
    </source>
</evidence>
<dbReference type="EC" id="2.7.7.47" evidence="3 7"/>
<dbReference type="Proteomes" id="UP000254968">
    <property type="component" value="Unassembled WGS sequence"/>
</dbReference>
<evidence type="ECO:0000256" key="2">
    <source>
        <dbReference type="ARBA" id="ARBA00023251"/>
    </source>
</evidence>
<dbReference type="Pfam" id="PF01909">
    <property type="entry name" value="NTP_transf_2"/>
    <property type="match status" value="1"/>
</dbReference>
<keyword evidence="1 7" id="KW-0808">Transferase</keyword>
<dbReference type="NCBIfam" id="NF010309">
    <property type="entry name" value="PRK13746.1"/>
    <property type="match status" value="1"/>
</dbReference>
<dbReference type="Pfam" id="PF13427">
    <property type="entry name" value="AadA_C"/>
    <property type="match status" value="1"/>
</dbReference>